<accession>A0ABM7IB47</accession>
<feature type="transmembrane region" description="Helical" evidence="8">
    <location>
        <begin position="379"/>
        <end position="401"/>
    </location>
</feature>
<dbReference type="Pfam" id="PF03176">
    <property type="entry name" value="MMPL"/>
    <property type="match status" value="2"/>
</dbReference>
<feature type="transmembrane region" description="Helical" evidence="8">
    <location>
        <begin position="196"/>
        <end position="217"/>
    </location>
</feature>
<evidence type="ECO:0000313" key="10">
    <source>
        <dbReference type="EMBL" id="BBX83939.1"/>
    </source>
</evidence>
<dbReference type="InterPro" id="IPR004707">
    <property type="entry name" value="MmpL_fam"/>
</dbReference>
<dbReference type="EMBL" id="AP022577">
    <property type="protein sequence ID" value="BBX83939.1"/>
    <property type="molecule type" value="Genomic_DNA"/>
</dbReference>
<feature type="transmembrane region" description="Helical" evidence="8">
    <location>
        <begin position="293"/>
        <end position="314"/>
    </location>
</feature>
<feature type="region of interest" description="Disordered" evidence="7">
    <location>
        <begin position="950"/>
        <end position="987"/>
    </location>
</feature>
<dbReference type="Gene3D" id="1.20.1640.10">
    <property type="entry name" value="Multidrug efflux transporter AcrB transmembrane domain"/>
    <property type="match status" value="2"/>
</dbReference>
<evidence type="ECO:0000259" key="9">
    <source>
        <dbReference type="Pfam" id="PF03176"/>
    </source>
</evidence>
<evidence type="ECO:0000313" key="11">
    <source>
        <dbReference type="Proteomes" id="UP000465609"/>
    </source>
</evidence>
<feature type="transmembrane region" description="Helical" evidence="8">
    <location>
        <begin position="822"/>
        <end position="846"/>
    </location>
</feature>
<evidence type="ECO:0000256" key="6">
    <source>
        <dbReference type="ARBA" id="ARBA00023136"/>
    </source>
</evidence>
<gene>
    <name evidence="10" type="ORF">MAUB_18120</name>
</gene>
<evidence type="ECO:0000256" key="3">
    <source>
        <dbReference type="ARBA" id="ARBA00022475"/>
    </source>
</evidence>
<feature type="transmembrane region" description="Helical" evidence="8">
    <location>
        <begin position="794"/>
        <end position="816"/>
    </location>
</feature>
<name>A0ABM7IB47_9MYCO</name>
<dbReference type="RefSeq" id="WP_138231858.1">
    <property type="nucleotide sequence ID" value="NZ_AP022577.1"/>
</dbReference>
<feature type="transmembrane region" description="Helical" evidence="8">
    <location>
        <begin position="867"/>
        <end position="891"/>
    </location>
</feature>
<keyword evidence="3" id="KW-1003">Cell membrane</keyword>
<evidence type="ECO:0000256" key="8">
    <source>
        <dbReference type="SAM" id="Phobius"/>
    </source>
</evidence>
<feature type="transmembrane region" description="Helical" evidence="8">
    <location>
        <begin position="224"/>
        <end position="244"/>
    </location>
</feature>
<feature type="transmembrane region" description="Helical" evidence="8">
    <location>
        <begin position="334"/>
        <end position="355"/>
    </location>
</feature>
<feature type="domain" description="Membrane transport protein MMPL" evidence="9">
    <location>
        <begin position="606"/>
        <end position="935"/>
    </location>
</feature>
<dbReference type="SUPFAM" id="SSF82866">
    <property type="entry name" value="Multidrug efflux transporter AcrB transmembrane domain"/>
    <property type="match status" value="2"/>
</dbReference>
<feature type="transmembrane region" description="Helical" evidence="8">
    <location>
        <begin position="769"/>
        <end position="787"/>
    </location>
</feature>
<keyword evidence="5 8" id="KW-1133">Transmembrane helix</keyword>
<keyword evidence="6 8" id="KW-0472">Membrane</keyword>
<comment type="similarity">
    <text evidence="2">Belongs to the resistance-nodulation-cell division (RND) (TC 2.A.6) family. MmpL subfamily.</text>
</comment>
<evidence type="ECO:0000256" key="4">
    <source>
        <dbReference type="ARBA" id="ARBA00022692"/>
    </source>
</evidence>
<evidence type="ECO:0000256" key="7">
    <source>
        <dbReference type="SAM" id="MobiDB-lite"/>
    </source>
</evidence>
<organism evidence="10 11">
    <name type="scientific">Mycolicibacterium aubagnense</name>
    <dbReference type="NCBI Taxonomy" id="319707"/>
    <lineage>
        <taxon>Bacteria</taxon>
        <taxon>Bacillati</taxon>
        <taxon>Actinomycetota</taxon>
        <taxon>Actinomycetes</taxon>
        <taxon>Mycobacteriales</taxon>
        <taxon>Mycobacteriaceae</taxon>
        <taxon>Mycolicibacterium</taxon>
    </lineage>
</organism>
<evidence type="ECO:0000256" key="1">
    <source>
        <dbReference type="ARBA" id="ARBA00004651"/>
    </source>
</evidence>
<feature type="transmembrane region" description="Helical" evidence="8">
    <location>
        <begin position="250"/>
        <end position="273"/>
    </location>
</feature>
<evidence type="ECO:0000256" key="5">
    <source>
        <dbReference type="ARBA" id="ARBA00022989"/>
    </source>
</evidence>
<dbReference type="InterPro" id="IPR050545">
    <property type="entry name" value="Mycobact_MmpL"/>
</dbReference>
<feature type="domain" description="Membrane transport protein MMPL" evidence="9">
    <location>
        <begin position="58"/>
        <end position="386"/>
    </location>
</feature>
<protein>
    <submittedName>
        <fullName evidence="10">Membrane protein</fullName>
    </submittedName>
</protein>
<dbReference type="PANTHER" id="PTHR33406">
    <property type="entry name" value="MEMBRANE PROTEIN MJ1562-RELATED"/>
    <property type="match status" value="1"/>
</dbReference>
<proteinExistence type="inferred from homology"/>
<keyword evidence="11" id="KW-1185">Reference proteome</keyword>
<sequence length="987" mass="107547">MTETLETQHKTADKRPKFAHALRILSVPIILFWIAIAVLVNVIAPPLEVVGELHAAPMAPEDAPSMHAMKLMGANFKEFNSNSTIMVVVEGKEPLGPDAHAYYDEIIRKLQRDPEHIQHIQDFWGDTLTAAGAQSADGKASYVMLNLAGEQGMTLANEGVDAVRKVIEETKAPPGVQAYVAGPAALTDDLHVIGNASLVMITLITLAAIAGMLLVVYRSVRTTLVQLFLTFLALLTARGVVSVLATHDVFGLTTFAGNILTMLAIAAATDYGIFIFGRYREDRGMGLDRDDSYYATFTSVAPVIVGSGLTIAGATYCLSFCRLPYFTTMGAPVAIGMLVVVAISVTVGPAVLYLGSRVGMYESKRPPQSRFWRRIGTSVVRWPAPILVASLFVVLIGIVAIPGYKPAYNDRYYLPADAKVNIGFAAADRHFTQARMNPDILMVESSHDMRNPADMLVLNKIASNVMHTEGIAMVQSITRPLGIPIQHSSIPFQTSISGQTSNMNLPFQRKQLEDQLRMIDATNVSIDILEKQYALSLEQTRLTQDSDRKSQELLKVTEQMRDNIANFDDQFRPMRNYFYWEPHCFDIPMCAAIRSVFDSLDGIDELTDRTADVQVNTDKLSDLAPKLTALLPQTIASMKTSRDLSLASYNSQKALIDQMQAMNDTALAMGAAFDGAKNDDLFYLPPEAFQNPDFQRGLKMFMSPDGKSARMFITHQSDPATVDGIARVESERKAAQEALKMSSLSDAKIYLGGVAATYKDMADGARYDLMIAVVSSLTLIFMIMLILTRSAVAALTIVGTAGSSIAASFGISVLLWQDLFGIQVQWLVMLMSVIILLAVGSDYNLLLVSRFKDEIHDGLKTGIIRSMAGTGGVVTSAGLVFAATMAGMMASKLIVLAQMGSTIAIGLLIDTFIVRSLLMPSIAVLLGRWFWWPQVVHPRGKYNTEKFVPKAFQQPQQQQPATAGVAAGRHSGSEDDAPTDSYPTSTA</sequence>
<evidence type="ECO:0000256" key="2">
    <source>
        <dbReference type="ARBA" id="ARBA00010157"/>
    </source>
</evidence>
<feature type="transmembrane region" description="Helical" evidence="8">
    <location>
        <begin position="21"/>
        <end position="44"/>
    </location>
</feature>
<dbReference type="PANTHER" id="PTHR33406:SF6">
    <property type="entry name" value="MEMBRANE PROTEIN YDGH-RELATED"/>
    <property type="match status" value="1"/>
</dbReference>
<feature type="transmembrane region" description="Helical" evidence="8">
    <location>
        <begin position="903"/>
        <end position="931"/>
    </location>
</feature>
<dbReference type="NCBIfam" id="TIGR00833">
    <property type="entry name" value="actII"/>
    <property type="match status" value="1"/>
</dbReference>
<dbReference type="Proteomes" id="UP000465609">
    <property type="component" value="Chromosome"/>
</dbReference>
<reference evidence="10 11" key="1">
    <citation type="journal article" date="2019" name="Emerg. Microbes Infect.">
        <title>Comprehensive subspecies identification of 175 nontuberculous mycobacteria species based on 7547 genomic profiles.</title>
        <authorList>
            <person name="Matsumoto Y."/>
            <person name="Kinjo T."/>
            <person name="Motooka D."/>
            <person name="Nabeya D."/>
            <person name="Jung N."/>
            <person name="Uechi K."/>
            <person name="Horii T."/>
            <person name="Iida T."/>
            <person name="Fujita J."/>
            <person name="Nakamura S."/>
        </authorList>
    </citation>
    <scope>NUCLEOTIDE SEQUENCE [LARGE SCALE GENOMIC DNA]</scope>
    <source>
        <strain evidence="10 11">JCM 15296</strain>
    </source>
</reference>
<keyword evidence="4 8" id="KW-0812">Transmembrane</keyword>
<comment type="subcellular location">
    <subcellularLocation>
        <location evidence="1">Cell membrane</location>
        <topology evidence="1">Multi-pass membrane protein</topology>
    </subcellularLocation>
</comment>
<dbReference type="InterPro" id="IPR004869">
    <property type="entry name" value="MMPL_dom"/>
</dbReference>